<dbReference type="RefSeq" id="WP_048553242.1">
    <property type="nucleotide sequence ID" value="NZ_HF570958.1"/>
</dbReference>
<evidence type="ECO:0000313" key="14">
    <source>
        <dbReference type="Proteomes" id="UP000035721"/>
    </source>
</evidence>
<evidence type="ECO:0000256" key="10">
    <source>
        <dbReference type="RuleBase" id="RU361254"/>
    </source>
</evidence>
<organism evidence="13 14">
    <name type="scientific">Nostocoides japonicum T1-X7</name>
    <dbReference type="NCBI Taxonomy" id="1194083"/>
    <lineage>
        <taxon>Bacteria</taxon>
        <taxon>Bacillati</taxon>
        <taxon>Actinomycetota</taxon>
        <taxon>Actinomycetes</taxon>
        <taxon>Micrococcales</taxon>
        <taxon>Intrasporangiaceae</taxon>
        <taxon>Nostocoides</taxon>
    </lineage>
</organism>
<sequence>MSPIGRYGFFGPSGTFTEMALQAWAPAAGAPWTAYASVPATLAAVRAGEVDAAMVPIENSVEGGVTATLDALAGDPPLVVVGEVLVPITFVLAAPAGVSLADVDRVGTHSHAWAQVRGWMHANLPHAAYVPTLSTASAPATLAAEGTALFDAAVCAPIAATDNGLSVLAEDIGDIRSAVTRFVLVSRPGELPAPTGADKTTVVLYQRSDHAGGLLELLEQFATRGINMTRLESRPTKDSMGSYCFSIDCEGHLLDERVGEALMGLKRVCADVRFLGSYARADAQPAVVAPLNADEDFAAARAWLEALRRGSRP</sequence>
<dbReference type="InterPro" id="IPR018528">
    <property type="entry name" value="Preph_deHydtase_CS"/>
</dbReference>
<dbReference type="PROSITE" id="PS00858">
    <property type="entry name" value="PREPHENATE_DEHYDR_2"/>
    <property type="match status" value="1"/>
</dbReference>
<comment type="catalytic activity">
    <reaction evidence="8 10">
        <text>prephenate + H(+) = 3-phenylpyruvate + CO2 + H2O</text>
        <dbReference type="Rhea" id="RHEA:21648"/>
        <dbReference type="ChEBI" id="CHEBI:15377"/>
        <dbReference type="ChEBI" id="CHEBI:15378"/>
        <dbReference type="ChEBI" id="CHEBI:16526"/>
        <dbReference type="ChEBI" id="CHEBI:18005"/>
        <dbReference type="ChEBI" id="CHEBI:29934"/>
        <dbReference type="EC" id="4.2.1.51"/>
    </reaction>
</comment>
<evidence type="ECO:0000313" key="13">
    <source>
        <dbReference type="EMBL" id="CCH76457.1"/>
    </source>
</evidence>
<dbReference type="EMBL" id="CAJB01000034">
    <property type="protein sequence ID" value="CCH76457.1"/>
    <property type="molecule type" value="Genomic_DNA"/>
</dbReference>
<dbReference type="PROSITE" id="PS51671">
    <property type="entry name" value="ACT"/>
    <property type="match status" value="1"/>
</dbReference>
<comment type="caution">
    <text evidence="13">The sequence shown here is derived from an EMBL/GenBank/DDBJ whole genome shotgun (WGS) entry which is preliminary data.</text>
</comment>
<dbReference type="AlphaFoldDB" id="A0A077LUS3"/>
<dbReference type="NCBIfam" id="NF008865">
    <property type="entry name" value="PRK11898.1"/>
    <property type="match status" value="1"/>
</dbReference>
<feature type="domain" description="Prephenate dehydratase" evidence="11">
    <location>
        <begin position="6"/>
        <end position="187"/>
    </location>
</feature>
<evidence type="ECO:0000256" key="7">
    <source>
        <dbReference type="ARBA" id="ARBA00023239"/>
    </source>
</evidence>
<evidence type="ECO:0000256" key="9">
    <source>
        <dbReference type="PIRSR" id="PIRSR001500-2"/>
    </source>
</evidence>
<dbReference type="InterPro" id="IPR045865">
    <property type="entry name" value="ACT-like_dom_sf"/>
</dbReference>
<dbReference type="GO" id="GO:0009094">
    <property type="term" value="P:L-phenylalanine biosynthetic process"/>
    <property type="evidence" value="ECO:0007669"/>
    <property type="project" value="UniProtKB-UniPathway"/>
</dbReference>
<evidence type="ECO:0000256" key="3">
    <source>
        <dbReference type="ARBA" id="ARBA00021872"/>
    </source>
</evidence>
<dbReference type="GO" id="GO:0004664">
    <property type="term" value="F:prephenate dehydratase activity"/>
    <property type="evidence" value="ECO:0007669"/>
    <property type="project" value="UniProtKB-UniRule"/>
</dbReference>
<dbReference type="InterPro" id="IPR002912">
    <property type="entry name" value="ACT_dom"/>
</dbReference>
<dbReference type="Gene3D" id="3.40.190.10">
    <property type="entry name" value="Periplasmic binding protein-like II"/>
    <property type="match status" value="2"/>
</dbReference>
<evidence type="ECO:0000256" key="2">
    <source>
        <dbReference type="ARBA" id="ARBA00013147"/>
    </source>
</evidence>
<dbReference type="InterPro" id="IPR008242">
    <property type="entry name" value="Chor_mutase/pphenate_deHydtase"/>
</dbReference>
<dbReference type="CDD" id="cd13632">
    <property type="entry name" value="PBP2_Aa-PDT_like"/>
    <property type="match status" value="1"/>
</dbReference>
<evidence type="ECO:0000256" key="6">
    <source>
        <dbReference type="ARBA" id="ARBA00023222"/>
    </source>
</evidence>
<dbReference type="OrthoDB" id="9802281at2"/>
<dbReference type="SUPFAM" id="SSF53850">
    <property type="entry name" value="Periplasmic binding protein-like II"/>
    <property type="match status" value="1"/>
</dbReference>
<dbReference type="Proteomes" id="UP000035721">
    <property type="component" value="Unassembled WGS sequence"/>
</dbReference>
<protein>
    <recommendedName>
        <fullName evidence="3 10">Prephenate dehydratase</fullName>
        <shortName evidence="10">PDT</shortName>
        <ecNumber evidence="2 10">4.2.1.51</ecNumber>
    </recommendedName>
</protein>
<dbReference type="PANTHER" id="PTHR21022:SF19">
    <property type="entry name" value="PREPHENATE DEHYDRATASE-RELATED"/>
    <property type="match status" value="1"/>
</dbReference>
<dbReference type="SUPFAM" id="SSF55021">
    <property type="entry name" value="ACT-like"/>
    <property type="match status" value="1"/>
</dbReference>
<dbReference type="PIRSF" id="PIRSF001500">
    <property type="entry name" value="Chor_mut_pdt_Ppr"/>
    <property type="match status" value="1"/>
</dbReference>
<keyword evidence="14" id="KW-1185">Reference proteome</keyword>
<dbReference type="PANTHER" id="PTHR21022">
    <property type="entry name" value="PREPHENATE DEHYDRATASE P PROTEIN"/>
    <property type="match status" value="1"/>
</dbReference>
<dbReference type="PROSITE" id="PS51171">
    <property type="entry name" value="PREPHENATE_DEHYDR_3"/>
    <property type="match status" value="1"/>
</dbReference>
<dbReference type="FunFam" id="3.30.70.260:FF:000012">
    <property type="entry name" value="Prephenate dehydratase"/>
    <property type="match status" value="1"/>
</dbReference>
<dbReference type="InterPro" id="IPR001086">
    <property type="entry name" value="Preph_deHydtase"/>
</dbReference>
<proteinExistence type="predicted"/>
<evidence type="ECO:0000256" key="5">
    <source>
        <dbReference type="ARBA" id="ARBA00023141"/>
    </source>
</evidence>
<name>A0A077LUS3_9MICO</name>
<keyword evidence="5 10" id="KW-0057">Aromatic amino acid biosynthesis</keyword>
<dbReference type="CDD" id="cd04905">
    <property type="entry name" value="ACT_CM-PDT"/>
    <property type="match status" value="1"/>
</dbReference>
<keyword evidence="6 10" id="KW-0584">Phenylalanine biosynthesis</keyword>
<evidence type="ECO:0000259" key="11">
    <source>
        <dbReference type="PROSITE" id="PS51171"/>
    </source>
</evidence>
<feature type="domain" description="ACT" evidence="12">
    <location>
        <begin position="202"/>
        <end position="277"/>
    </location>
</feature>
<dbReference type="UniPathway" id="UPA00121">
    <property type="reaction ID" value="UER00345"/>
</dbReference>
<evidence type="ECO:0000256" key="8">
    <source>
        <dbReference type="ARBA" id="ARBA00047848"/>
    </source>
</evidence>
<comment type="pathway">
    <text evidence="1 10">Amino-acid biosynthesis; L-phenylalanine biosynthesis; phenylpyruvate from prephenate: step 1/1.</text>
</comment>
<feature type="site" description="Essential for prephenate dehydratase activity" evidence="9">
    <location>
        <position position="180"/>
    </location>
</feature>
<accession>A0A077LUS3</accession>
<evidence type="ECO:0000259" key="12">
    <source>
        <dbReference type="PROSITE" id="PS51671"/>
    </source>
</evidence>
<dbReference type="Gene3D" id="3.30.70.260">
    <property type="match status" value="1"/>
</dbReference>
<keyword evidence="7 10" id="KW-0456">Lyase</keyword>
<dbReference type="EC" id="4.2.1.51" evidence="2 10"/>
<dbReference type="STRING" id="1194083.BN12_1290003"/>
<evidence type="ECO:0000256" key="1">
    <source>
        <dbReference type="ARBA" id="ARBA00004741"/>
    </source>
</evidence>
<reference evidence="13 14" key="1">
    <citation type="journal article" date="2013" name="ISME J.">
        <title>A metabolic model for members of the genus Tetrasphaera involved in enhanced biological phosphorus removal.</title>
        <authorList>
            <person name="Kristiansen R."/>
            <person name="Nguyen H.T.T."/>
            <person name="Saunders A.M."/>
            <person name="Nielsen J.L."/>
            <person name="Wimmer R."/>
            <person name="Le V.Q."/>
            <person name="McIlroy S.J."/>
            <person name="Petrovski S."/>
            <person name="Seviour R.J."/>
            <person name="Calteau A."/>
            <person name="Nielsen K.L."/>
            <person name="Nielsen P.H."/>
        </authorList>
    </citation>
    <scope>NUCLEOTIDE SEQUENCE [LARGE SCALE GENOMIC DNA]</scope>
    <source>
        <strain evidence="13 14">T1-X7</strain>
    </source>
</reference>
<dbReference type="FunFam" id="3.40.190.10:FF:000064">
    <property type="entry name" value="Prephenate dehydratase"/>
    <property type="match status" value="1"/>
</dbReference>
<evidence type="ECO:0000256" key="4">
    <source>
        <dbReference type="ARBA" id="ARBA00022605"/>
    </source>
</evidence>
<dbReference type="GO" id="GO:0005737">
    <property type="term" value="C:cytoplasm"/>
    <property type="evidence" value="ECO:0007669"/>
    <property type="project" value="TreeGrafter"/>
</dbReference>
<dbReference type="Pfam" id="PF00800">
    <property type="entry name" value="PDT"/>
    <property type="match status" value="1"/>
</dbReference>
<keyword evidence="4 10" id="KW-0028">Amino-acid biosynthesis</keyword>
<gene>
    <name evidence="10 13" type="primary">pheA</name>
    <name evidence="13" type="ORF">BN12_1290003</name>
</gene>